<dbReference type="Gene3D" id="1.20.1050.10">
    <property type="match status" value="1"/>
</dbReference>
<feature type="domain" description="GST N-terminal" evidence="1">
    <location>
        <begin position="1"/>
        <end position="78"/>
    </location>
</feature>
<dbReference type="Pfam" id="PF13417">
    <property type="entry name" value="GST_N_3"/>
    <property type="match status" value="1"/>
</dbReference>
<keyword evidence="3" id="KW-0808">Transferase</keyword>
<sequence length="211" mass="23856">MQLIGMPDSPYVRRVAITLHHLGIPFEHSALSVFRNMADFSQINPLIKAPTLACDDGEVLMDSTLILSYIAKLAATDGSLMPSDMADYQRAIRLIGLAINACDKTVQIVYERDLRPAEKQYQVWRDRIQTQLIAAYNLLEPYAENTSKWLISNQFSQADITVCVAWQFTQFVAADSIERHQYPALSRLSQRAEALLAFQQVPLEPDWQPAT</sequence>
<protein>
    <submittedName>
        <fullName evidence="3">Glutathione S-transferase</fullName>
    </submittedName>
</protein>
<dbReference type="Pfam" id="PF14497">
    <property type="entry name" value="GST_C_3"/>
    <property type="match status" value="1"/>
</dbReference>
<dbReference type="CDD" id="cd03205">
    <property type="entry name" value="GST_C_6"/>
    <property type="match status" value="1"/>
</dbReference>
<evidence type="ECO:0000259" key="1">
    <source>
        <dbReference type="PROSITE" id="PS50404"/>
    </source>
</evidence>
<dbReference type="GO" id="GO:0004364">
    <property type="term" value="F:glutathione transferase activity"/>
    <property type="evidence" value="ECO:0007669"/>
    <property type="project" value="TreeGrafter"/>
</dbReference>
<dbReference type="Proteomes" id="UP000249794">
    <property type="component" value="Unassembled WGS sequence"/>
</dbReference>
<dbReference type="AlphaFoldDB" id="A0A2W4ZIH4"/>
<dbReference type="EMBL" id="QBMP01000035">
    <property type="protein sequence ID" value="PZO58371.1"/>
    <property type="molecule type" value="Genomic_DNA"/>
</dbReference>
<reference evidence="4" key="1">
    <citation type="submission" date="2018-04" db="EMBL/GenBank/DDBJ databases">
        <authorList>
            <person name="Cornet L."/>
        </authorList>
    </citation>
    <scope>NUCLEOTIDE SEQUENCE [LARGE SCALE GENOMIC DNA]</scope>
</reference>
<accession>A0A2W4ZIH4</accession>
<dbReference type="CDD" id="cd00570">
    <property type="entry name" value="GST_N_family"/>
    <property type="match status" value="1"/>
</dbReference>
<dbReference type="SFLD" id="SFLDS00019">
    <property type="entry name" value="Glutathione_Transferase_(cytos"/>
    <property type="match status" value="1"/>
</dbReference>
<proteinExistence type="predicted"/>
<dbReference type="PANTHER" id="PTHR42673:SF21">
    <property type="entry name" value="GLUTATHIONE S-TRANSFERASE YFCF"/>
    <property type="match status" value="1"/>
</dbReference>
<organism evidence="3 4">
    <name type="scientific">Phormidesmis priestleyi</name>
    <dbReference type="NCBI Taxonomy" id="268141"/>
    <lineage>
        <taxon>Bacteria</taxon>
        <taxon>Bacillati</taxon>
        <taxon>Cyanobacteriota</taxon>
        <taxon>Cyanophyceae</taxon>
        <taxon>Leptolyngbyales</taxon>
        <taxon>Leptolyngbyaceae</taxon>
        <taxon>Phormidesmis</taxon>
    </lineage>
</organism>
<dbReference type="GO" id="GO:0016034">
    <property type="term" value="F:maleylacetoacetate isomerase activity"/>
    <property type="evidence" value="ECO:0007669"/>
    <property type="project" value="TreeGrafter"/>
</dbReference>
<dbReference type="InterPro" id="IPR036282">
    <property type="entry name" value="Glutathione-S-Trfase_C_sf"/>
</dbReference>
<dbReference type="Gene3D" id="3.40.30.10">
    <property type="entry name" value="Glutaredoxin"/>
    <property type="match status" value="1"/>
</dbReference>
<gene>
    <name evidence="3" type="ORF">DCF15_05425</name>
</gene>
<dbReference type="PANTHER" id="PTHR42673">
    <property type="entry name" value="MALEYLACETOACETATE ISOMERASE"/>
    <property type="match status" value="1"/>
</dbReference>
<comment type="caution">
    <text evidence="3">The sequence shown here is derived from an EMBL/GenBank/DDBJ whole genome shotgun (WGS) entry which is preliminary data.</text>
</comment>
<feature type="domain" description="GST C-terminal" evidence="2">
    <location>
        <begin position="84"/>
        <end position="211"/>
    </location>
</feature>
<dbReference type="InterPro" id="IPR010987">
    <property type="entry name" value="Glutathione-S-Trfase_C-like"/>
</dbReference>
<name>A0A2W4ZIH4_9CYAN</name>
<evidence type="ECO:0000259" key="2">
    <source>
        <dbReference type="PROSITE" id="PS50405"/>
    </source>
</evidence>
<dbReference type="InterPro" id="IPR036249">
    <property type="entry name" value="Thioredoxin-like_sf"/>
</dbReference>
<dbReference type="InterPro" id="IPR040079">
    <property type="entry name" value="Glutathione_S-Trfase"/>
</dbReference>
<reference evidence="3 4" key="2">
    <citation type="submission" date="2018-06" db="EMBL/GenBank/DDBJ databases">
        <title>Metagenomic assembly of (sub)arctic Cyanobacteria and their associated microbiome from non-axenic cultures.</title>
        <authorList>
            <person name="Baurain D."/>
        </authorList>
    </citation>
    <scope>NUCLEOTIDE SEQUENCE [LARGE SCALE GENOMIC DNA]</scope>
    <source>
        <strain evidence="3">ULC027bin1</strain>
    </source>
</reference>
<dbReference type="InterPro" id="IPR004045">
    <property type="entry name" value="Glutathione_S-Trfase_N"/>
</dbReference>
<evidence type="ECO:0000313" key="4">
    <source>
        <dbReference type="Proteomes" id="UP000249794"/>
    </source>
</evidence>
<dbReference type="GO" id="GO:0006749">
    <property type="term" value="P:glutathione metabolic process"/>
    <property type="evidence" value="ECO:0007669"/>
    <property type="project" value="TreeGrafter"/>
</dbReference>
<dbReference type="GO" id="GO:0006559">
    <property type="term" value="P:L-phenylalanine catabolic process"/>
    <property type="evidence" value="ECO:0007669"/>
    <property type="project" value="TreeGrafter"/>
</dbReference>
<evidence type="ECO:0000313" key="3">
    <source>
        <dbReference type="EMBL" id="PZO58371.1"/>
    </source>
</evidence>
<dbReference type="SUPFAM" id="SSF52833">
    <property type="entry name" value="Thioredoxin-like"/>
    <property type="match status" value="1"/>
</dbReference>
<dbReference type="SUPFAM" id="SSF47616">
    <property type="entry name" value="GST C-terminal domain-like"/>
    <property type="match status" value="1"/>
</dbReference>
<dbReference type="InterPro" id="IPR004046">
    <property type="entry name" value="GST_C"/>
</dbReference>
<dbReference type="PROSITE" id="PS50404">
    <property type="entry name" value="GST_NTER"/>
    <property type="match status" value="1"/>
</dbReference>
<dbReference type="PROSITE" id="PS50405">
    <property type="entry name" value="GST_CTER"/>
    <property type="match status" value="1"/>
</dbReference>